<reference evidence="4" key="2">
    <citation type="submission" date="2019-06" db="EMBL/GenBank/DDBJ databases">
        <title>Co-occurence of chitin degradation, pigmentation and bioactivity in marine Pseudoalteromonas.</title>
        <authorList>
            <person name="Sonnenschein E.C."/>
            <person name="Bech P.K."/>
        </authorList>
    </citation>
    <scope>NUCLEOTIDE SEQUENCE [LARGE SCALE GENOMIC DNA]</scope>
    <source>
        <strain evidence="4">S3790</strain>
    </source>
</reference>
<dbReference type="Pfam" id="PF14319">
    <property type="entry name" value="Zn_Tnp_IS91"/>
    <property type="match status" value="1"/>
</dbReference>
<comment type="caution">
    <text evidence="3">The sequence shown here is derived from an EMBL/GenBank/DDBJ whole genome shotgun (WGS) entry which is preliminary data.</text>
</comment>
<dbReference type="GO" id="GO:0006313">
    <property type="term" value="P:DNA transposition"/>
    <property type="evidence" value="ECO:0007669"/>
    <property type="project" value="InterPro"/>
</dbReference>
<feature type="domain" description="Transposase IS801/IS1294" evidence="1">
    <location>
        <begin position="138"/>
        <end position="298"/>
    </location>
</feature>
<evidence type="ECO:0000259" key="1">
    <source>
        <dbReference type="Pfam" id="PF04986"/>
    </source>
</evidence>
<dbReference type="PANTHER" id="PTHR37023:SF1">
    <property type="entry name" value="ISSOD25 TRANSPOSASE TNPA_ISSOD25"/>
    <property type="match status" value="1"/>
</dbReference>
<dbReference type="GO" id="GO:0004803">
    <property type="term" value="F:transposase activity"/>
    <property type="evidence" value="ECO:0007669"/>
    <property type="project" value="InterPro"/>
</dbReference>
<proteinExistence type="predicted"/>
<dbReference type="PANTHER" id="PTHR37023">
    <property type="entry name" value="TRANSPOSASE"/>
    <property type="match status" value="1"/>
</dbReference>
<dbReference type="Pfam" id="PF04986">
    <property type="entry name" value="Y2_Tnp"/>
    <property type="match status" value="1"/>
</dbReference>
<evidence type="ECO:0000313" key="4">
    <source>
        <dbReference type="Proteomes" id="UP000307217"/>
    </source>
</evidence>
<evidence type="ECO:0000259" key="2">
    <source>
        <dbReference type="Pfam" id="PF14319"/>
    </source>
</evidence>
<organism evidence="3 4">
    <name type="scientific">Pseudoalteromonas aurantia</name>
    <dbReference type="NCBI Taxonomy" id="43654"/>
    <lineage>
        <taxon>Bacteria</taxon>
        <taxon>Pseudomonadati</taxon>
        <taxon>Pseudomonadota</taxon>
        <taxon>Gammaproteobacteria</taxon>
        <taxon>Alteromonadales</taxon>
        <taxon>Pseudoalteromonadaceae</taxon>
        <taxon>Pseudoalteromonas</taxon>
    </lineage>
</organism>
<reference evidence="3 4" key="1">
    <citation type="submission" date="2018-01" db="EMBL/GenBank/DDBJ databases">
        <authorList>
            <person name="Paulsen S."/>
            <person name="Gram L.K."/>
        </authorList>
    </citation>
    <scope>NUCLEOTIDE SEQUENCE [LARGE SCALE GENOMIC DNA]</scope>
    <source>
        <strain evidence="3 4">S3790</strain>
    </source>
</reference>
<dbReference type="RefSeq" id="WP_138590089.1">
    <property type="nucleotide sequence ID" value="NZ_PNBX01000011.1"/>
</dbReference>
<dbReference type="Proteomes" id="UP000307217">
    <property type="component" value="Unassembled WGS sequence"/>
</dbReference>
<dbReference type="InterPro" id="IPR007069">
    <property type="entry name" value="Transposase_32"/>
</dbReference>
<feature type="domain" description="Transposase zinc-binding" evidence="2">
    <location>
        <begin position="8"/>
        <end position="98"/>
    </location>
</feature>
<dbReference type="InterPro" id="IPR026889">
    <property type="entry name" value="Zn_Tnp"/>
</dbReference>
<dbReference type="OrthoDB" id="6979325at2"/>
<protein>
    <submittedName>
        <fullName evidence="3">IS91 family transposase</fullName>
    </submittedName>
</protein>
<dbReference type="AlphaFoldDB" id="A0A5S3VDN8"/>
<gene>
    <name evidence="3" type="ORF">CWC19_03675</name>
</gene>
<dbReference type="GO" id="GO:0003677">
    <property type="term" value="F:DNA binding"/>
    <property type="evidence" value="ECO:0007669"/>
    <property type="project" value="InterPro"/>
</dbReference>
<accession>A0A5S3VDN8</accession>
<name>A0A5S3VDN8_9GAMM</name>
<sequence>MSCFIELLRHHEHDFLHQYESQLNHPIRQAIKALLRCRTSEQHKMSWGCAHCHHQVQHPLSCGHRHCPQCQHQTTTQWLQRQEQKLLPCHYFMVTFTLPFELRVLARYQPKILYQTMFKVVSKVLKGFAARQFKAEIGFTMVLHTHNRRRDLHPHIHVIMPCGYYDAHNNQWHKGRQQYLFNEFALAKVWRAQMLEAINRHTRINLPAKYPKKWVVDCRKVGFGDKAYQYLSRYLYRGVLSDNDIVHYDENTVTFKYQESKTKQTVTRTLPVLKFLWLILQHVLPKGLQRVRDCGYLRGNASKLRQRIQILLINTKNWKKPKKKDKPKAIRICPCCQHPMHCEGVINFFSRPS</sequence>
<evidence type="ECO:0000313" key="3">
    <source>
        <dbReference type="EMBL" id="TMO69789.1"/>
    </source>
</evidence>
<dbReference type="EMBL" id="PNBX01000011">
    <property type="protein sequence ID" value="TMO69789.1"/>
    <property type="molecule type" value="Genomic_DNA"/>
</dbReference>